<comment type="caution">
    <text evidence="7">The sequence shown here is derived from an EMBL/GenBank/DDBJ whole genome shotgun (WGS) entry which is preliminary data.</text>
</comment>
<evidence type="ECO:0000256" key="4">
    <source>
        <dbReference type="ARBA" id="ARBA00022827"/>
    </source>
</evidence>
<proteinExistence type="inferred from homology"/>
<dbReference type="InterPro" id="IPR006094">
    <property type="entry name" value="Oxid_FAD_bind_N"/>
</dbReference>
<dbReference type="InterPro" id="IPR036318">
    <property type="entry name" value="FAD-bd_PCMH-like_sf"/>
</dbReference>
<protein>
    <recommendedName>
        <fullName evidence="6">FAD-binding PCMH-type domain-containing protein</fullName>
    </recommendedName>
</protein>
<evidence type="ECO:0000313" key="8">
    <source>
        <dbReference type="Proteomes" id="UP000308092"/>
    </source>
</evidence>
<dbReference type="InterPro" id="IPR012951">
    <property type="entry name" value="BBE"/>
</dbReference>
<evidence type="ECO:0000256" key="1">
    <source>
        <dbReference type="ARBA" id="ARBA00001974"/>
    </source>
</evidence>
<dbReference type="GO" id="GO:0071949">
    <property type="term" value="F:FAD binding"/>
    <property type="evidence" value="ECO:0007669"/>
    <property type="project" value="InterPro"/>
</dbReference>
<reference evidence="7 8" key="1">
    <citation type="submission" date="2019-03" db="EMBL/GenBank/DDBJ databases">
        <title>The genome sequence of a newly discovered highly antifungal drug resistant Aspergillus species, Aspergillus tanneri NIH 1004.</title>
        <authorList>
            <person name="Mounaud S."/>
            <person name="Singh I."/>
            <person name="Joardar V."/>
            <person name="Pakala S."/>
            <person name="Pakala S."/>
            <person name="Venepally P."/>
            <person name="Hoover J."/>
            <person name="Nierman W."/>
            <person name="Chung J."/>
            <person name="Losada L."/>
        </authorList>
    </citation>
    <scope>NUCLEOTIDE SEQUENCE [LARGE SCALE GENOMIC DNA]</scope>
    <source>
        <strain evidence="7 8">NIH1004</strain>
    </source>
</reference>
<evidence type="ECO:0000259" key="6">
    <source>
        <dbReference type="PROSITE" id="PS51387"/>
    </source>
</evidence>
<dbReference type="PANTHER" id="PTHR42973">
    <property type="entry name" value="BINDING OXIDOREDUCTASE, PUTATIVE (AFU_ORTHOLOGUE AFUA_1G17690)-RELATED"/>
    <property type="match status" value="1"/>
</dbReference>
<keyword evidence="8" id="KW-1185">Reference proteome</keyword>
<gene>
    <name evidence="7" type="ORF">EYZ11_010615</name>
</gene>
<dbReference type="InterPro" id="IPR016166">
    <property type="entry name" value="FAD-bd_PCMH"/>
</dbReference>
<dbReference type="EMBL" id="SOSA01000583">
    <property type="protein sequence ID" value="THC89933.1"/>
    <property type="molecule type" value="Genomic_DNA"/>
</dbReference>
<sequence>MQSMFRQTVSTLSQVEVSRELGPLLSHSAVIVDGNTTAYPRWSSYEAPAPGVVVTPATEEDVAKTVEFATSKNIPFLAQTGAHGWSEFHLKQNGIIINMRKLNSVSFNCDKTQVTIGGGVLISELTIAAFQNMALVHTGNCPCVGVLGAGLGGGYGNLQGLYGLAVDNMLSLNVVLADGKIHTITPKDEDLWWALRGAGPNFGIVTSAILKSFPVSSDKQIAWFGQLIYSGDKIEDVVKAIDNLTLAPEMSIFMYFITSGAPNYSPMIALTPFYYGREKEARAAFKPLLDLGPTDDTTSELQYAHWNDGAEGFCTKGGYKPAYTAGLTKMDSTTWKAAWDEYVKFVAIKGAGQSIVIMEAYSLEKSRSFLQSSSAFAWRNKVNFNAVAIPWYYDSGLESEAKAFGSKLRDLWRSTDGLDSPAAYINFAHGDEDLSAIYGENLDRLRSIKVQVDPNNVFNQWFTL</sequence>
<feature type="domain" description="FAD-binding PCMH-type" evidence="6">
    <location>
        <begin position="45"/>
        <end position="215"/>
    </location>
</feature>
<comment type="similarity">
    <text evidence="2">Belongs to the oxygen-dependent FAD-linked oxidoreductase family.</text>
</comment>
<dbReference type="Proteomes" id="UP000308092">
    <property type="component" value="Unassembled WGS sequence"/>
</dbReference>
<evidence type="ECO:0000313" key="7">
    <source>
        <dbReference type="EMBL" id="THC89933.1"/>
    </source>
</evidence>
<organism evidence="7 8">
    <name type="scientific">Aspergillus tanneri</name>
    <dbReference type="NCBI Taxonomy" id="1220188"/>
    <lineage>
        <taxon>Eukaryota</taxon>
        <taxon>Fungi</taxon>
        <taxon>Dikarya</taxon>
        <taxon>Ascomycota</taxon>
        <taxon>Pezizomycotina</taxon>
        <taxon>Eurotiomycetes</taxon>
        <taxon>Eurotiomycetidae</taxon>
        <taxon>Eurotiales</taxon>
        <taxon>Aspergillaceae</taxon>
        <taxon>Aspergillus</taxon>
        <taxon>Aspergillus subgen. Circumdati</taxon>
    </lineage>
</organism>
<dbReference type="Pfam" id="PF08031">
    <property type="entry name" value="BBE"/>
    <property type="match status" value="1"/>
</dbReference>
<dbReference type="PROSITE" id="PS51387">
    <property type="entry name" value="FAD_PCMH"/>
    <property type="match status" value="1"/>
</dbReference>
<dbReference type="GO" id="GO:0016491">
    <property type="term" value="F:oxidoreductase activity"/>
    <property type="evidence" value="ECO:0007669"/>
    <property type="project" value="UniProtKB-KW"/>
</dbReference>
<dbReference type="InterPro" id="IPR016167">
    <property type="entry name" value="FAD-bd_PCMH_sub1"/>
</dbReference>
<comment type="cofactor">
    <cofactor evidence="1">
        <name>FAD</name>
        <dbReference type="ChEBI" id="CHEBI:57692"/>
    </cofactor>
</comment>
<evidence type="ECO:0000256" key="2">
    <source>
        <dbReference type="ARBA" id="ARBA00005466"/>
    </source>
</evidence>
<dbReference type="SUPFAM" id="SSF56176">
    <property type="entry name" value="FAD-binding/transporter-associated domain-like"/>
    <property type="match status" value="1"/>
</dbReference>
<dbReference type="InterPro" id="IPR050416">
    <property type="entry name" value="FAD-linked_Oxidoreductase"/>
</dbReference>
<evidence type="ECO:0000256" key="5">
    <source>
        <dbReference type="ARBA" id="ARBA00023002"/>
    </source>
</evidence>
<dbReference type="Gene3D" id="3.30.43.10">
    <property type="entry name" value="Uridine Diphospho-n-acetylenolpyruvylglucosamine Reductase, domain 2"/>
    <property type="match status" value="1"/>
</dbReference>
<keyword evidence="5" id="KW-0560">Oxidoreductase</keyword>
<keyword evidence="3" id="KW-0285">Flavoprotein</keyword>
<accession>A0A4S3J4W9</accession>
<dbReference type="PANTHER" id="PTHR42973:SF39">
    <property type="entry name" value="FAD-BINDING PCMH-TYPE DOMAIN-CONTAINING PROTEIN"/>
    <property type="match status" value="1"/>
</dbReference>
<name>A0A4S3J4W9_9EURO</name>
<dbReference type="InterPro" id="IPR016169">
    <property type="entry name" value="FAD-bd_PCMH_sub2"/>
</dbReference>
<evidence type="ECO:0000256" key="3">
    <source>
        <dbReference type="ARBA" id="ARBA00022630"/>
    </source>
</evidence>
<dbReference type="Pfam" id="PF01565">
    <property type="entry name" value="FAD_binding_4"/>
    <property type="match status" value="1"/>
</dbReference>
<dbReference type="Gene3D" id="3.40.462.20">
    <property type="match status" value="1"/>
</dbReference>
<dbReference type="VEuPathDB" id="FungiDB:EYZ11_010615"/>
<dbReference type="AlphaFoldDB" id="A0A4S3J4W9"/>
<keyword evidence="4" id="KW-0274">FAD</keyword>
<dbReference type="Gene3D" id="3.30.465.10">
    <property type="match status" value="1"/>
</dbReference>